<dbReference type="InterPro" id="IPR000683">
    <property type="entry name" value="Gfo/Idh/MocA-like_OxRdtase_N"/>
</dbReference>
<dbReference type="SUPFAM" id="SSF51735">
    <property type="entry name" value="NAD(P)-binding Rossmann-fold domains"/>
    <property type="match status" value="1"/>
</dbReference>
<keyword evidence="3" id="KW-1185">Reference proteome</keyword>
<dbReference type="Gene3D" id="3.40.50.720">
    <property type="entry name" value="NAD(P)-binding Rossmann-like Domain"/>
    <property type="match status" value="1"/>
</dbReference>
<proteinExistence type="predicted"/>
<name>A0A9P6AHA7_9AGAM</name>
<dbReference type="EMBL" id="MU129135">
    <property type="protein sequence ID" value="KAF9505820.1"/>
    <property type="molecule type" value="Genomic_DNA"/>
</dbReference>
<dbReference type="InterPro" id="IPR036291">
    <property type="entry name" value="NAD(P)-bd_dom_sf"/>
</dbReference>
<dbReference type="GO" id="GO:0000166">
    <property type="term" value="F:nucleotide binding"/>
    <property type="evidence" value="ECO:0007669"/>
    <property type="project" value="InterPro"/>
</dbReference>
<evidence type="ECO:0000313" key="3">
    <source>
        <dbReference type="Proteomes" id="UP000886523"/>
    </source>
</evidence>
<evidence type="ECO:0000313" key="2">
    <source>
        <dbReference type="EMBL" id="KAF9505820.1"/>
    </source>
</evidence>
<sequence length="466" mass="50897">METPLTLAIIGAGQRGKAYARYALSHPEKCKVIAVAEPRPKTRQIMVDTHSISPSMVFESWEDFVRSSADSIAAAITSRSADGNLCGPGRLTDAVLVAVQDSMHAPIVTALAAQGYHILCEKPMATSPEDCIRMTDAVKRSGTIFGIGHVLRYSPYNKDIMKIIQSRQLGDIVNIVHVEPVGYFHFAHSYVRGNWSTEKESSFSLMTKSCHDIDILCNYLSTSASKPVRVSSFGSLSHFRKAHKPMEAGAAKKCLECPIQDVCTYSAKKIYLDPVSRGILSWPASAITDGTPDIESVNDALETGRYGLCVYESPNDVVDHQVVNLEFSSGQTCSFTMVAFTELICERQTRIHFTHGELIGNMETFTTTDFKALTVRPSEQMNDGKATKLHTPVIDQMSGHGGGDIGLIAAFVQAVKEGRQDILGITADDVLASHLTVFAAEQSRLQGRVVDVEMFEAEVRGRMAKA</sequence>
<dbReference type="AlphaFoldDB" id="A0A9P6AHA7"/>
<dbReference type="Proteomes" id="UP000886523">
    <property type="component" value="Unassembled WGS sequence"/>
</dbReference>
<organism evidence="2 3">
    <name type="scientific">Hydnum rufescens UP504</name>
    <dbReference type="NCBI Taxonomy" id="1448309"/>
    <lineage>
        <taxon>Eukaryota</taxon>
        <taxon>Fungi</taxon>
        <taxon>Dikarya</taxon>
        <taxon>Basidiomycota</taxon>
        <taxon>Agaricomycotina</taxon>
        <taxon>Agaricomycetes</taxon>
        <taxon>Cantharellales</taxon>
        <taxon>Hydnaceae</taxon>
        <taxon>Hydnum</taxon>
    </lineage>
</organism>
<reference evidence="2" key="1">
    <citation type="journal article" date="2020" name="Nat. Commun.">
        <title>Large-scale genome sequencing of mycorrhizal fungi provides insights into the early evolution of symbiotic traits.</title>
        <authorList>
            <person name="Miyauchi S."/>
            <person name="Kiss E."/>
            <person name="Kuo A."/>
            <person name="Drula E."/>
            <person name="Kohler A."/>
            <person name="Sanchez-Garcia M."/>
            <person name="Morin E."/>
            <person name="Andreopoulos B."/>
            <person name="Barry K.W."/>
            <person name="Bonito G."/>
            <person name="Buee M."/>
            <person name="Carver A."/>
            <person name="Chen C."/>
            <person name="Cichocki N."/>
            <person name="Clum A."/>
            <person name="Culley D."/>
            <person name="Crous P.W."/>
            <person name="Fauchery L."/>
            <person name="Girlanda M."/>
            <person name="Hayes R.D."/>
            <person name="Keri Z."/>
            <person name="LaButti K."/>
            <person name="Lipzen A."/>
            <person name="Lombard V."/>
            <person name="Magnuson J."/>
            <person name="Maillard F."/>
            <person name="Murat C."/>
            <person name="Nolan M."/>
            <person name="Ohm R.A."/>
            <person name="Pangilinan J."/>
            <person name="Pereira M.F."/>
            <person name="Perotto S."/>
            <person name="Peter M."/>
            <person name="Pfister S."/>
            <person name="Riley R."/>
            <person name="Sitrit Y."/>
            <person name="Stielow J.B."/>
            <person name="Szollosi G."/>
            <person name="Zifcakova L."/>
            <person name="Stursova M."/>
            <person name="Spatafora J.W."/>
            <person name="Tedersoo L."/>
            <person name="Vaario L.M."/>
            <person name="Yamada A."/>
            <person name="Yan M."/>
            <person name="Wang P."/>
            <person name="Xu J."/>
            <person name="Bruns T."/>
            <person name="Baldrian P."/>
            <person name="Vilgalys R."/>
            <person name="Dunand C."/>
            <person name="Henrissat B."/>
            <person name="Grigoriev I.V."/>
            <person name="Hibbett D."/>
            <person name="Nagy L.G."/>
            <person name="Martin F.M."/>
        </authorList>
    </citation>
    <scope>NUCLEOTIDE SEQUENCE</scope>
    <source>
        <strain evidence="2">UP504</strain>
    </source>
</reference>
<comment type="caution">
    <text evidence="2">The sequence shown here is derived from an EMBL/GenBank/DDBJ whole genome shotgun (WGS) entry which is preliminary data.</text>
</comment>
<dbReference type="PANTHER" id="PTHR43377">
    <property type="entry name" value="BILIVERDIN REDUCTASE A"/>
    <property type="match status" value="1"/>
</dbReference>
<dbReference type="OrthoDB" id="64915at2759"/>
<dbReference type="Gene3D" id="3.30.360.10">
    <property type="entry name" value="Dihydrodipicolinate Reductase, domain 2"/>
    <property type="match status" value="1"/>
</dbReference>
<dbReference type="PANTHER" id="PTHR43377:SF12">
    <property type="entry name" value="BINDING ROSSMANN FOLD OXIDOREDUCTASE, PUTATIVE (AFU_ORTHOLOGUE AFUA_3G11840)-RELATED"/>
    <property type="match status" value="1"/>
</dbReference>
<protein>
    <recommendedName>
        <fullName evidence="1">Gfo/Idh/MocA-like oxidoreductase N-terminal domain-containing protein</fullName>
    </recommendedName>
</protein>
<feature type="domain" description="Gfo/Idh/MocA-like oxidoreductase N-terminal" evidence="1">
    <location>
        <begin position="7"/>
        <end position="149"/>
    </location>
</feature>
<accession>A0A9P6AHA7</accession>
<dbReference type="SUPFAM" id="SSF55347">
    <property type="entry name" value="Glyceraldehyde-3-phosphate dehydrogenase-like, C-terminal domain"/>
    <property type="match status" value="1"/>
</dbReference>
<dbReference type="InterPro" id="IPR051450">
    <property type="entry name" value="Gfo/Idh/MocA_Oxidoreductases"/>
</dbReference>
<dbReference type="Pfam" id="PF01408">
    <property type="entry name" value="GFO_IDH_MocA"/>
    <property type="match status" value="1"/>
</dbReference>
<evidence type="ECO:0000259" key="1">
    <source>
        <dbReference type="Pfam" id="PF01408"/>
    </source>
</evidence>
<gene>
    <name evidence="2" type="ORF">BS47DRAFT_1353600</name>
</gene>